<dbReference type="Pfam" id="PF25092">
    <property type="entry name" value="SH3_KIN17_C"/>
    <property type="match status" value="1"/>
</dbReference>
<dbReference type="Gene3D" id="2.30.30.30">
    <property type="match status" value="1"/>
</dbReference>
<dbReference type="SMART" id="SM01253">
    <property type="entry name" value="Kin17_mid"/>
    <property type="match status" value="1"/>
</dbReference>
<dbReference type="PANTHER" id="PTHR12805:SF0">
    <property type="entry name" value="DNA_RNA-BINDING PROTEIN KIN17"/>
    <property type="match status" value="1"/>
</dbReference>
<dbReference type="InterPro" id="IPR038254">
    <property type="entry name" value="KIN17_WH-like_sf"/>
</dbReference>
<evidence type="ECO:0000259" key="2">
    <source>
        <dbReference type="SMART" id="SM01253"/>
    </source>
</evidence>
<dbReference type="Proteomes" id="UP001642464">
    <property type="component" value="Unassembled WGS sequence"/>
</dbReference>
<dbReference type="PANTHER" id="PTHR12805">
    <property type="entry name" value="KIN17 KIN, ANTIGENIC DETERMINANT OF RECA PROTEIN HOMOLOG"/>
    <property type="match status" value="1"/>
</dbReference>
<dbReference type="Pfam" id="PF25095">
    <property type="entry name" value="C2H2-zf_KIN17"/>
    <property type="match status" value="1"/>
</dbReference>
<gene>
    <name evidence="3" type="ORF">SCF082_LOCUS9089</name>
</gene>
<proteinExistence type="inferred from homology"/>
<dbReference type="Gene3D" id="1.10.10.2030">
    <property type="entry name" value="DNA/RNA-binding protein Kin17, conserved domain"/>
    <property type="match status" value="1"/>
</dbReference>
<dbReference type="Pfam" id="PF10357">
    <property type="entry name" value="WH_KIN17"/>
    <property type="match status" value="1"/>
</dbReference>
<keyword evidence="4" id="KW-1185">Reference proteome</keyword>
<dbReference type="InterPro" id="IPR041995">
    <property type="entry name" value="KOW_KIN17"/>
</dbReference>
<reference evidence="3 4" key="1">
    <citation type="submission" date="2024-02" db="EMBL/GenBank/DDBJ databases">
        <authorList>
            <person name="Chen Y."/>
            <person name="Shah S."/>
            <person name="Dougan E. K."/>
            <person name="Thang M."/>
            <person name="Chan C."/>
        </authorList>
    </citation>
    <scope>NUCLEOTIDE SEQUENCE [LARGE SCALE GENOMIC DNA]</scope>
</reference>
<evidence type="ECO:0000313" key="3">
    <source>
        <dbReference type="EMBL" id="CAK9006569.1"/>
    </source>
</evidence>
<feature type="domain" description="DNA/RNA-binding protein Kin17 WH-like" evidence="2">
    <location>
        <begin position="52"/>
        <end position="178"/>
    </location>
</feature>
<name>A0ABP0IWU8_9DINO</name>
<dbReference type="InterPro" id="IPR014722">
    <property type="entry name" value="Rib_uL2_dom2"/>
</dbReference>
<evidence type="ECO:0000313" key="4">
    <source>
        <dbReference type="Proteomes" id="UP001642464"/>
    </source>
</evidence>
<dbReference type="EMBL" id="CAXAMM010005244">
    <property type="protein sequence ID" value="CAK9006569.1"/>
    <property type="molecule type" value="Genomic_DNA"/>
</dbReference>
<sequence>MGKHEPGTAKAIANKLKARGLQKLRWYCQMCEKQCRDENGFKCHCLTAAHQRNMQIFASNSTSYLSQFSADFQRGFLDILSRRHNTKRTNANVVYNEYIQDKEHVHMNATKWTSLSQFVQHLGEQGLCKIDQDERGWFVQWINRDLDALRRASALDKKRKHDQDDEARRMRQVQAQVRLAQSTACSKQQGEADRNAPEEVDLSKAEVTMRIASSGEEKSSIGKACARVVKRGIWDDEEEEEQQQVKQQIDVEYTKGQREAPRHKLDNAMRKIVKEDQMYSKRRRTADVSSRPSFLEGAWVVPGLIVKVVSKKVDNGRQKNRKGKVLRCEVDREGHVRVTLEMQGEPGSRVSAKQSQIETVLPDLGKAVLLVSKRATMAHRGARATLVDVDVGNFCAKVRLPDGTAVSGVEYDNLCKIDLDLV</sequence>
<comment type="similarity">
    <text evidence="1">Belongs to the KIN17 family.</text>
</comment>
<dbReference type="InterPro" id="IPR056767">
    <property type="entry name" value="C2H2-Znf_KIN17"/>
</dbReference>
<dbReference type="InterPro" id="IPR036236">
    <property type="entry name" value="Znf_C2H2_sf"/>
</dbReference>
<comment type="caution">
    <text evidence="3">The sequence shown here is derived from an EMBL/GenBank/DDBJ whole genome shotgun (WGS) entry which is preliminary data.</text>
</comment>
<protein>
    <submittedName>
        <fullName evidence="3">Antigenic determinant of recA protein</fullName>
    </submittedName>
</protein>
<accession>A0ABP0IWU8</accession>
<dbReference type="SUPFAM" id="SSF57667">
    <property type="entry name" value="beta-beta-alpha zinc fingers"/>
    <property type="match status" value="1"/>
</dbReference>
<dbReference type="InterPro" id="IPR037321">
    <property type="entry name" value="KIN17-like"/>
</dbReference>
<evidence type="ECO:0000256" key="1">
    <source>
        <dbReference type="ARBA" id="ARBA00008517"/>
    </source>
</evidence>
<dbReference type="InterPro" id="IPR019447">
    <property type="entry name" value="DNA/RNA-bd_Kin17_WH-like_dom"/>
</dbReference>
<organism evidence="3 4">
    <name type="scientific">Durusdinium trenchii</name>
    <dbReference type="NCBI Taxonomy" id="1381693"/>
    <lineage>
        <taxon>Eukaryota</taxon>
        <taxon>Sar</taxon>
        <taxon>Alveolata</taxon>
        <taxon>Dinophyceae</taxon>
        <taxon>Suessiales</taxon>
        <taxon>Symbiodiniaceae</taxon>
        <taxon>Durusdinium</taxon>
    </lineage>
</organism>